<evidence type="ECO:0000256" key="6">
    <source>
        <dbReference type="ARBA" id="ARBA00023242"/>
    </source>
</evidence>
<dbReference type="PANTHER" id="PTHR24409">
    <property type="entry name" value="ZINC FINGER PROTEIN 142"/>
    <property type="match status" value="1"/>
</dbReference>
<dbReference type="Pfam" id="PF12171">
    <property type="entry name" value="zf-C2H2_jaz"/>
    <property type="match status" value="1"/>
</dbReference>
<protein>
    <submittedName>
        <fullName evidence="9">Putative zinc finger protein</fullName>
    </submittedName>
</protein>
<dbReference type="EMBL" id="LJIJ01004936">
    <property type="protein sequence ID" value="ODM87628.1"/>
    <property type="molecule type" value="Genomic_DNA"/>
</dbReference>
<reference evidence="9 10" key="1">
    <citation type="journal article" date="2016" name="Genome Biol. Evol.">
        <title>Gene Family Evolution Reflects Adaptation to Soil Environmental Stressors in the Genome of the Collembolan Orchesella cincta.</title>
        <authorList>
            <person name="Faddeeva-Vakhrusheva A."/>
            <person name="Derks M.F."/>
            <person name="Anvar S.Y."/>
            <person name="Agamennone V."/>
            <person name="Suring W."/>
            <person name="Smit S."/>
            <person name="van Straalen N.M."/>
            <person name="Roelofs D."/>
        </authorList>
    </citation>
    <scope>NUCLEOTIDE SEQUENCE [LARGE SCALE GENOMIC DNA]</scope>
    <source>
        <tissue evidence="9">Mixed pool</tissue>
    </source>
</reference>
<organism evidence="9 10">
    <name type="scientific">Orchesella cincta</name>
    <name type="common">Springtail</name>
    <name type="synonym">Podura cincta</name>
    <dbReference type="NCBI Taxonomy" id="48709"/>
    <lineage>
        <taxon>Eukaryota</taxon>
        <taxon>Metazoa</taxon>
        <taxon>Ecdysozoa</taxon>
        <taxon>Arthropoda</taxon>
        <taxon>Hexapoda</taxon>
        <taxon>Collembola</taxon>
        <taxon>Entomobryomorpha</taxon>
        <taxon>Entomobryoidea</taxon>
        <taxon>Orchesellidae</taxon>
        <taxon>Orchesellinae</taxon>
        <taxon>Orchesella</taxon>
    </lineage>
</organism>
<dbReference type="GO" id="GO:0000981">
    <property type="term" value="F:DNA-binding transcription factor activity, RNA polymerase II-specific"/>
    <property type="evidence" value="ECO:0007669"/>
    <property type="project" value="TreeGrafter"/>
</dbReference>
<dbReference type="STRING" id="48709.A0A1D2M3S5"/>
<gene>
    <name evidence="9" type="ORF">Ocin01_19054</name>
</gene>
<dbReference type="FunFam" id="3.30.160.60:FF:000145">
    <property type="entry name" value="Zinc finger protein 574"/>
    <property type="match status" value="1"/>
</dbReference>
<dbReference type="SMART" id="SM00355">
    <property type="entry name" value="ZnF_C2H2"/>
    <property type="match status" value="6"/>
</dbReference>
<dbReference type="OrthoDB" id="40579at2759"/>
<dbReference type="FunFam" id="3.30.160.60:FF:000100">
    <property type="entry name" value="Zinc finger 45-like"/>
    <property type="match status" value="1"/>
</dbReference>
<dbReference type="Pfam" id="PF13912">
    <property type="entry name" value="zf-C2H2_6"/>
    <property type="match status" value="1"/>
</dbReference>
<keyword evidence="6" id="KW-0539">Nucleus</keyword>
<evidence type="ECO:0000313" key="10">
    <source>
        <dbReference type="Proteomes" id="UP000094527"/>
    </source>
</evidence>
<evidence type="ECO:0000256" key="7">
    <source>
        <dbReference type="PROSITE-ProRule" id="PRU00042"/>
    </source>
</evidence>
<evidence type="ECO:0000256" key="2">
    <source>
        <dbReference type="ARBA" id="ARBA00022723"/>
    </source>
</evidence>
<keyword evidence="10" id="KW-1185">Reference proteome</keyword>
<evidence type="ECO:0000256" key="1">
    <source>
        <dbReference type="ARBA" id="ARBA00004123"/>
    </source>
</evidence>
<keyword evidence="2" id="KW-0479">Metal-binding</keyword>
<dbReference type="SUPFAM" id="SSF57667">
    <property type="entry name" value="beta-beta-alpha zinc fingers"/>
    <property type="match status" value="4"/>
</dbReference>
<dbReference type="FunFam" id="3.30.160.60:FF:000624">
    <property type="entry name" value="zinc finger protein 697"/>
    <property type="match status" value="1"/>
</dbReference>
<name>A0A1D2M3S5_ORCCI</name>
<keyword evidence="3" id="KW-0677">Repeat</keyword>
<proteinExistence type="predicted"/>
<dbReference type="PROSITE" id="PS50157">
    <property type="entry name" value="ZINC_FINGER_C2H2_2"/>
    <property type="match status" value="6"/>
</dbReference>
<dbReference type="Gene3D" id="3.30.160.60">
    <property type="entry name" value="Classic Zinc Finger"/>
    <property type="match status" value="6"/>
</dbReference>
<evidence type="ECO:0000259" key="8">
    <source>
        <dbReference type="PROSITE" id="PS50157"/>
    </source>
</evidence>
<dbReference type="OMA" id="NITSKFM"/>
<keyword evidence="4 7" id="KW-0863">Zinc-finger</keyword>
<sequence length="286" mass="32882">MHRRVHLVKQFRCTECDDSFHHSGTLTKHMNIAHNISVACKVCSKLFSTESSLKIHMICHSTFFPFSCLFCEKKFKTQNALLSHIRIHTNEKPYFCKICKNSFTTNTVLALHQSVHTQERPHKCQECSAAFRHKANLSRHIRSVHKNERLHACLICGKRFFAVQSRDAHTLIHINEEPHKQTSVDAPVFIEIRIYWKNITSKFMLDTTGTSLHVFSVVGSQMAEEIWKNILQRGTPTSDLTFVRVVPTHIILLGLSIFIGDCIASRLDPLRLGVRLVAKDIFPREI</sequence>
<dbReference type="Pfam" id="PF00096">
    <property type="entry name" value="zf-C2H2"/>
    <property type="match status" value="2"/>
</dbReference>
<dbReference type="PANTHER" id="PTHR24409:SF295">
    <property type="entry name" value="AZ2-RELATED"/>
    <property type="match status" value="1"/>
</dbReference>
<dbReference type="GO" id="GO:0005634">
    <property type="term" value="C:nucleus"/>
    <property type="evidence" value="ECO:0007669"/>
    <property type="project" value="UniProtKB-SubCell"/>
</dbReference>
<dbReference type="InterPro" id="IPR022755">
    <property type="entry name" value="Znf_C2H2_jaz"/>
</dbReference>
<feature type="domain" description="C2H2-type" evidence="8">
    <location>
        <begin position="38"/>
        <end position="65"/>
    </location>
</feature>
<dbReference type="InterPro" id="IPR013087">
    <property type="entry name" value="Znf_C2H2_type"/>
</dbReference>
<dbReference type="AlphaFoldDB" id="A0A1D2M3S5"/>
<dbReference type="Proteomes" id="UP000094527">
    <property type="component" value="Unassembled WGS sequence"/>
</dbReference>
<feature type="domain" description="C2H2-type" evidence="8">
    <location>
        <begin position="11"/>
        <end position="34"/>
    </location>
</feature>
<comment type="subcellular location">
    <subcellularLocation>
        <location evidence="1">Nucleus</location>
    </subcellularLocation>
</comment>
<dbReference type="GO" id="GO:0008270">
    <property type="term" value="F:zinc ion binding"/>
    <property type="evidence" value="ECO:0007669"/>
    <property type="project" value="UniProtKB-KW"/>
</dbReference>
<comment type="caution">
    <text evidence="9">The sequence shown here is derived from an EMBL/GenBank/DDBJ whole genome shotgun (WGS) entry which is preliminary data.</text>
</comment>
<accession>A0A1D2M3S5</accession>
<dbReference type="GO" id="GO:0048598">
    <property type="term" value="P:embryonic morphogenesis"/>
    <property type="evidence" value="ECO:0007669"/>
    <property type="project" value="UniProtKB-ARBA"/>
</dbReference>
<keyword evidence="5" id="KW-0862">Zinc</keyword>
<feature type="domain" description="C2H2-type" evidence="8">
    <location>
        <begin position="151"/>
        <end position="178"/>
    </location>
</feature>
<evidence type="ECO:0000256" key="4">
    <source>
        <dbReference type="ARBA" id="ARBA00022771"/>
    </source>
</evidence>
<feature type="domain" description="C2H2-type" evidence="8">
    <location>
        <begin position="66"/>
        <end position="93"/>
    </location>
</feature>
<evidence type="ECO:0000313" key="9">
    <source>
        <dbReference type="EMBL" id="ODM87628.1"/>
    </source>
</evidence>
<evidence type="ECO:0000256" key="5">
    <source>
        <dbReference type="ARBA" id="ARBA00022833"/>
    </source>
</evidence>
<dbReference type="FunFam" id="3.30.160.60:FF:000688">
    <property type="entry name" value="zinc finger protein 197 isoform X1"/>
    <property type="match status" value="1"/>
</dbReference>
<dbReference type="PROSITE" id="PS00028">
    <property type="entry name" value="ZINC_FINGER_C2H2_1"/>
    <property type="match status" value="6"/>
</dbReference>
<feature type="domain" description="C2H2-type" evidence="8">
    <location>
        <begin position="94"/>
        <end position="121"/>
    </location>
</feature>
<dbReference type="InterPro" id="IPR036236">
    <property type="entry name" value="Znf_C2H2_sf"/>
</dbReference>
<feature type="domain" description="C2H2-type" evidence="8">
    <location>
        <begin position="122"/>
        <end position="150"/>
    </location>
</feature>
<dbReference type="GO" id="GO:0000977">
    <property type="term" value="F:RNA polymerase II transcription regulatory region sequence-specific DNA binding"/>
    <property type="evidence" value="ECO:0007669"/>
    <property type="project" value="TreeGrafter"/>
</dbReference>
<evidence type="ECO:0000256" key="3">
    <source>
        <dbReference type="ARBA" id="ARBA00022737"/>
    </source>
</evidence>